<gene>
    <name evidence="1" type="ORF">Nepgr_015245</name>
</gene>
<dbReference type="PANTHER" id="PTHR43422">
    <property type="entry name" value="THIAMINE THIAZOLE SYNTHASE"/>
    <property type="match status" value="1"/>
</dbReference>
<dbReference type="AlphaFoldDB" id="A0AAD3SMF5"/>
<evidence type="ECO:0000313" key="2">
    <source>
        <dbReference type="Proteomes" id="UP001279734"/>
    </source>
</evidence>
<organism evidence="1 2">
    <name type="scientific">Nepenthes gracilis</name>
    <name type="common">Slender pitcher plant</name>
    <dbReference type="NCBI Taxonomy" id="150966"/>
    <lineage>
        <taxon>Eukaryota</taxon>
        <taxon>Viridiplantae</taxon>
        <taxon>Streptophyta</taxon>
        <taxon>Embryophyta</taxon>
        <taxon>Tracheophyta</taxon>
        <taxon>Spermatophyta</taxon>
        <taxon>Magnoliopsida</taxon>
        <taxon>eudicotyledons</taxon>
        <taxon>Gunneridae</taxon>
        <taxon>Pentapetalae</taxon>
        <taxon>Caryophyllales</taxon>
        <taxon>Nepenthaceae</taxon>
        <taxon>Nepenthes</taxon>
    </lineage>
</organism>
<dbReference type="InterPro" id="IPR036188">
    <property type="entry name" value="FAD/NAD-bd_sf"/>
</dbReference>
<dbReference type="Gene3D" id="3.50.50.60">
    <property type="entry name" value="FAD/NAD(P)-binding domain"/>
    <property type="match status" value="1"/>
</dbReference>
<sequence>MLLRCIITFLSGNHNTDVVIKEAGSSGLSYTYELSKNPDVQIAIIEQFVSHGSGAWLGGQLFSAMVIWKPVHKFLDELGIDYDEQSFILQLATKTKEEKQIGKVEGGWGALTEGKGEIEGERGN</sequence>
<dbReference type="Proteomes" id="UP001279734">
    <property type="component" value="Unassembled WGS sequence"/>
</dbReference>
<dbReference type="EMBL" id="BSYO01000012">
    <property type="protein sequence ID" value="GMH13404.1"/>
    <property type="molecule type" value="Genomic_DNA"/>
</dbReference>
<dbReference type="SUPFAM" id="SSF51905">
    <property type="entry name" value="FAD/NAD(P)-binding domain"/>
    <property type="match status" value="1"/>
</dbReference>
<proteinExistence type="predicted"/>
<dbReference type="Pfam" id="PF01946">
    <property type="entry name" value="Thi4"/>
    <property type="match status" value="1"/>
</dbReference>
<reference evidence="1" key="1">
    <citation type="submission" date="2023-05" db="EMBL/GenBank/DDBJ databases">
        <title>Nepenthes gracilis genome sequencing.</title>
        <authorList>
            <person name="Fukushima K."/>
        </authorList>
    </citation>
    <scope>NUCLEOTIDE SEQUENCE</scope>
    <source>
        <strain evidence="1">SING2019-196</strain>
    </source>
</reference>
<name>A0AAD3SMF5_NEPGR</name>
<comment type="caution">
    <text evidence="1">The sequence shown here is derived from an EMBL/GenBank/DDBJ whole genome shotgun (WGS) entry which is preliminary data.</text>
</comment>
<accession>A0AAD3SMF5</accession>
<keyword evidence="2" id="KW-1185">Reference proteome</keyword>
<protein>
    <submittedName>
        <fullName evidence="1">Uncharacterized protein</fullName>
    </submittedName>
</protein>
<dbReference type="PANTHER" id="PTHR43422:SF3">
    <property type="entry name" value="THIAMINE THIAZOLE SYNTHASE"/>
    <property type="match status" value="1"/>
</dbReference>
<evidence type="ECO:0000313" key="1">
    <source>
        <dbReference type="EMBL" id="GMH13404.1"/>
    </source>
</evidence>